<reference evidence="1 2" key="1">
    <citation type="journal article" date="2021" name="Hortic Res">
        <title>High-quality reference genome and annotation aids understanding of berry development for evergreen blueberry (Vaccinium darrowii).</title>
        <authorList>
            <person name="Yu J."/>
            <person name="Hulse-Kemp A.M."/>
            <person name="Babiker E."/>
            <person name="Staton M."/>
        </authorList>
    </citation>
    <scope>NUCLEOTIDE SEQUENCE [LARGE SCALE GENOMIC DNA]</scope>
    <source>
        <strain evidence="2">cv. NJ 8807/NJ 8810</strain>
        <tissue evidence="1">Young leaf</tissue>
    </source>
</reference>
<evidence type="ECO:0000313" key="1">
    <source>
        <dbReference type="EMBL" id="KAH7854946.1"/>
    </source>
</evidence>
<name>A0ACB7YMW8_9ERIC</name>
<proteinExistence type="predicted"/>
<dbReference type="EMBL" id="CM037161">
    <property type="protein sequence ID" value="KAH7854946.1"/>
    <property type="molecule type" value="Genomic_DNA"/>
</dbReference>
<accession>A0ACB7YMW8</accession>
<sequence length="722" mass="79627">MGRSLSPILRQELENLDKDSSSRKSAMKALKSYVKDLDSKAIPLFLAQVSETKEIGTSSGEYTISLYEVLARVHGPKIVSQIPNIMTTIINTLTSSAGSFALHQACSKVVPAIARYGMDPSTPEDKKRQIIHSLCKPLSDSLLASQESLSSGSALCLKALVESDNWRFASTEMVNEVCQRVAGALEKPMLVSSHMGLVMALAKHNSLIVEAYARLLIQSGLRILNAGLAEGSSQKRLSAIQMVNFLMKCLEPKSIFSELGLVLEEMEKCQSDQMAYVKGAAFEALQTARRIATDKGSKFDRDMGSAAGSNFSRRDNNRRRNLWGNGDCSPVASSPESQTVNSFTGYDSLIESPSEFSYDRRSVTRKLWRQYENVGVDVSLKDGLYSELTHGSTIENSECDYFSNGEGDYTNGFVGFLPGSPRNGAPRSTTPSPQRSRSKTNVDNIKIFTTPRKLIRSLQDPNDERADFSGNQNRRFRSQSSHNFEWSPTSKYHQNGLSPNMNCEVKEDETLPAGSEQLKVGSESVSSTEDIPATDFQVNEKVSPGSKVESQSFIEIQKTNCKSPTKVVCSLRGIRMAYVVNASDENLELSVEKQMDFCIVHLTKIRMPDVLKGNEVTEISKMLILPIHTNLPFCFIGNVMVTSGQLSTYFAPSVALLDCSEVGVPLTFALMASTASSGIWPWLLLSLDQPFLFVLLLAAKPSSWLSFLLIRNQFCNIIPSIW</sequence>
<gene>
    <name evidence="1" type="ORF">Vadar_019478</name>
</gene>
<keyword evidence="2" id="KW-1185">Reference proteome</keyword>
<organism evidence="1 2">
    <name type="scientific">Vaccinium darrowii</name>
    <dbReference type="NCBI Taxonomy" id="229202"/>
    <lineage>
        <taxon>Eukaryota</taxon>
        <taxon>Viridiplantae</taxon>
        <taxon>Streptophyta</taxon>
        <taxon>Embryophyta</taxon>
        <taxon>Tracheophyta</taxon>
        <taxon>Spermatophyta</taxon>
        <taxon>Magnoliopsida</taxon>
        <taxon>eudicotyledons</taxon>
        <taxon>Gunneridae</taxon>
        <taxon>Pentapetalae</taxon>
        <taxon>asterids</taxon>
        <taxon>Ericales</taxon>
        <taxon>Ericaceae</taxon>
        <taxon>Vaccinioideae</taxon>
        <taxon>Vaccinieae</taxon>
        <taxon>Vaccinium</taxon>
    </lineage>
</organism>
<evidence type="ECO:0000313" key="2">
    <source>
        <dbReference type="Proteomes" id="UP000828048"/>
    </source>
</evidence>
<dbReference type="Proteomes" id="UP000828048">
    <property type="component" value="Chromosome 11"/>
</dbReference>
<comment type="caution">
    <text evidence="1">The sequence shown here is derived from an EMBL/GenBank/DDBJ whole genome shotgun (WGS) entry which is preliminary data.</text>
</comment>
<protein>
    <submittedName>
        <fullName evidence="1">Uncharacterized protein</fullName>
    </submittedName>
</protein>